<dbReference type="EMBL" id="JABCIY010000205">
    <property type="protein sequence ID" value="KAF7188760.1"/>
    <property type="molecule type" value="Genomic_DNA"/>
</dbReference>
<evidence type="ECO:0000313" key="2">
    <source>
        <dbReference type="Proteomes" id="UP000660729"/>
    </source>
</evidence>
<evidence type="ECO:0000313" key="1">
    <source>
        <dbReference type="EMBL" id="KAF7188760.1"/>
    </source>
</evidence>
<sequence length="350" mass="38933">SGSKDTEPLPLADRQTPLCLIATSTGKVAKFGKNCNQTHWLTYHSPCTRRMPFKFTLQKPNGQSALELLPSIDSKHAKGHWSDSFKSDTNVEYQITYTVIASALQDKKVIASTPSRFNYIPAKPDLEPILPDDYPGEYLVRTSKVQQKGNSTTRLGVISQEPAALSLEDGGSTLNTNINLVFMLVRRHEGAHRPAPFPKNYDVAAQLKTTTFVMPRRARPELHTIQALPHSKASLKQSRSNSQRHAAAFRQWDAHDSESEGTKLAHQIEALPITDLNADDKGSHFEEVLTNTITIPFSVNVDQALSPDFWSPLLSRRHTIELTVTLDDDSSSTTKLKLPVQIYQPPDVSD</sequence>
<organism evidence="1 2">
    <name type="scientific">Pseudocercospora fuligena</name>
    <dbReference type="NCBI Taxonomy" id="685502"/>
    <lineage>
        <taxon>Eukaryota</taxon>
        <taxon>Fungi</taxon>
        <taxon>Dikarya</taxon>
        <taxon>Ascomycota</taxon>
        <taxon>Pezizomycotina</taxon>
        <taxon>Dothideomycetes</taxon>
        <taxon>Dothideomycetidae</taxon>
        <taxon>Mycosphaerellales</taxon>
        <taxon>Mycosphaerellaceae</taxon>
        <taxon>Pseudocercospora</taxon>
    </lineage>
</organism>
<protein>
    <recommendedName>
        <fullName evidence="3">Arrestin-like N-terminal domain-containing protein</fullName>
    </recommendedName>
</protein>
<name>A0A8H6RBF1_9PEZI</name>
<gene>
    <name evidence="1" type="ORF">HII31_10012</name>
</gene>
<feature type="non-terminal residue" evidence="1">
    <location>
        <position position="1"/>
    </location>
</feature>
<evidence type="ECO:0008006" key="3">
    <source>
        <dbReference type="Google" id="ProtNLM"/>
    </source>
</evidence>
<dbReference type="Proteomes" id="UP000660729">
    <property type="component" value="Unassembled WGS sequence"/>
</dbReference>
<dbReference type="AlphaFoldDB" id="A0A8H6RBF1"/>
<proteinExistence type="predicted"/>
<dbReference type="OrthoDB" id="3644299at2759"/>
<reference evidence="1" key="1">
    <citation type="submission" date="2020-04" db="EMBL/GenBank/DDBJ databases">
        <title>Draft genome resource of the tomato pathogen Pseudocercospora fuligena.</title>
        <authorList>
            <person name="Zaccaron A."/>
        </authorList>
    </citation>
    <scope>NUCLEOTIDE SEQUENCE</scope>
    <source>
        <strain evidence="1">PF001</strain>
    </source>
</reference>
<keyword evidence="2" id="KW-1185">Reference proteome</keyword>
<comment type="caution">
    <text evidence="1">The sequence shown here is derived from an EMBL/GenBank/DDBJ whole genome shotgun (WGS) entry which is preliminary data.</text>
</comment>
<accession>A0A8H6RBF1</accession>